<evidence type="ECO:0000313" key="2">
    <source>
        <dbReference type="EMBL" id="EPB70947.1"/>
    </source>
</evidence>
<dbReference type="EMBL" id="KE125149">
    <property type="protein sequence ID" value="EPB70947.1"/>
    <property type="molecule type" value="Genomic_DNA"/>
</dbReference>
<accession>A0A0D6LTI3</accession>
<evidence type="ECO:0000313" key="3">
    <source>
        <dbReference type="Proteomes" id="UP000054495"/>
    </source>
</evidence>
<protein>
    <submittedName>
        <fullName evidence="2">Uncharacterized protein</fullName>
    </submittedName>
</protein>
<keyword evidence="3" id="KW-1185">Reference proteome</keyword>
<reference evidence="2 3" key="1">
    <citation type="submission" date="2013-05" db="EMBL/GenBank/DDBJ databases">
        <title>Draft genome of the parasitic nematode Anyclostoma ceylanicum.</title>
        <authorList>
            <person name="Mitreva M."/>
        </authorList>
    </citation>
    <scope>NUCLEOTIDE SEQUENCE [LARGE SCALE GENOMIC DNA]</scope>
</reference>
<dbReference type="Proteomes" id="UP000054495">
    <property type="component" value="Unassembled WGS sequence"/>
</dbReference>
<sequence>MKLRGLELGLTQMRLSASKPDVSSLESSGSGGSWAALTQGNGNSALTRAVAKSCPTTPRGSVPDLCPSNGEKSDYEDDEPVQPRAPR</sequence>
<name>A0A0D6LTI3_9BILA</name>
<dbReference type="AlphaFoldDB" id="A0A0D6LTI3"/>
<evidence type="ECO:0000256" key="1">
    <source>
        <dbReference type="SAM" id="MobiDB-lite"/>
    </source>
</evidence>
<feature type="compositionally biased region" description="Polar residues" evidence="1">
    <location>
        <begin position="36"/>
        <end position="46"/>
    </location>
</feature>
<proteinExistence type="predicted"/>
<feature type="region of interest" description="Disordered" evidence="1">
    <location>
        <begin position="16"/>
        <end position="87"/>
    </location>
</feature>
<organism evidence="2 3">
    <name type="scientific">Ancylostoma ceylanicum</name>
    <dbReference type="NCBI Taxonomy" id="53326"/>
    <lineage>
        <taxon>Eukaryota</taxon>
        <taxon>Metazoa</taxon>
        <taxon>Ecdysozoa</taxon>
        <taxon>Nematoda</taxon>
        <taxon>Chromadorea</taxon>
        <taxon>Rhabditida</taxon>
        <taxon>Rhabditina</taxon>
        <taxon>Rhabditomorpha</taxon>
        <taxon>Strongyloidea</taxon>
        <taxon>Ancylostomatidae</taxon>
        <taxon>Ancylostomatinae</taxon>
        <taxon>Ancylostoma</taxon>
    </lineage>
</organism>
<gene>
    <name evidence="2" type="ORF">ANCCEY_09963</name>
</gene>